<organism evidence="2 3">
    <name type="scientific">Aminobacter carboxidus</name>
    <dbReference type="NCBI Taxonomy" id="376165"/>
    <lineage>
        <taxon>Bacteria</taxon>
        <taxon>Pseudomonadati</taxon>
        <taxon>Pseudomonadota</taxon>
        <taxon>Alphaproteobacteria</taxon>
        <taxon>Hyphomicrobiales</taxon>
        <taxon>Phyllobacteriaceae</taxon>
        <taxon>Aminobacter</taxon>
    </lineage>
</organism>
<proteinExistence type="predicted"/>
<dbReference type="NCBIfam" id="NF037995">
    <property type="entry name" value="TRAP_S1"/>
    <property type="match status" value="1"/>
</dbReference>
<accession>A0A8E1WJI6</accession>
<keyword evidence="1" id="KW-0732">Signal</keyword>
<dbReference type="GO" id="GO:0055085">
    <property type="term" value="P:transmembrane transport"/>
    <property type="evidence" value="ECO:0007669"/>
    <property type="project" value="InterPro"/>
</dbReference>
<name>A0A8E1WJI6_9HYPH</name>
<dbReference type="PANTHER" id="PTHR33376">
    <property type="match status" value="1"/>
</dbReference>
<evidence type="ECO:0000256" key="1">
    <source>
        <dbReference type="ARBA" id="ARBA00022729"/>
    </source>
</evidence>
<dbReference type="EMBL" id="JACHGI010000014">
    <property type="protein sequence ID" value="MBB6469108.1"/>
    <property type="molecule type" value="Genomic_DNA"/>
</dbReference>
<dbReference type="AlphaFoldDB" id="A0A8E1WJI6"/>
<dbReference type="InterPro" id="IPR018389">
    <property type="entry name" value="DctP_fam"/>
</dbReference>
<evidence type="ECO:0000313" key="2">
    <source>
        <dbReference type="EMBL" id="MBB6469108.1"/>
    </source>
</evidence>
<dbReference type="InterPro" id="IPR038404">
    <property type="entry name" value="TRAP_DctP_sf"/>
</dbReference>
<dbReference type="Proteomes" id="UP000532373">
    <property type="component" value="Unassembled WGS sequence"/>
</dbReference>
<dbReference type="PROSITE" id="PS51318">
    <property type="entry name" value="TAT"/>
    <property type="match status" value="1"/>
</dbReference>
<dbReference type="RefSeq" id="WP_184772199.1">
    <property type="nucleotide sequence ID" value="NZ_JACHGI010000014.1"/>
</dbReference>
<dbReference type="PANTHER" id="PTHR33376:SF15">
    <property type="entry name" value="BLL6794 PROTEIN"/>
    <property type="match status" value="1"/>
</dbReference>
<gene>
    <name evidence="2" type="ORF">HNQ96_004997</name>
</gene>
<reference evidence="2 3" key="1">
    <citation type="submission" date="2020-08" db="EMBL/GenBank/DDBJ databases">
        <title>Genomic Encyclopedia of Type Strains, Phase IV (KMG-IV): sequencing the most valuable type-strain genomes for metagenomic binning, comparative biology and taxonomic classification.</title>
        <authorList>
            <person name="Goeker M."/>
        </authorList>
    </citation>
    <scope>NUCLEOTIDE SEQUENCE [LARGE SCALE GENOMIC DNA]</scope>
    <source>
        <strain evidence="2 3">DSM 17454</strain>
    </source>
</reference>
<evidence type="ECO:0000313" key="3">
    <source>
        <dbReference type="Proteomes" id="UP000532373"/>
    </source>
</evidence>
<sequence length="343" mass="37321">MLTRRDVLGGIGGLSVAAIAGGNSRSWAAAQVNWKGIANHRRGASWAERWPWLGSELASRSGGTFNLETSTVPELGLTGTEIPRMLRTSLMDIADIVVGYVSGELPMLEAVQLPGIFTGPADLRKVHERWIPEVLSKQEKVMGGKIYGMGDYSTSFLVSRFPVDGLDAIKGKKIRIFSASQADMLNALGAETLSLPSAEMYSALERGVIDAVVTGPDQIFGQKLNEVATHVTDLQLGDSPFYTIVSESAWSALDPEHIKLLEELKPEFTDRGWKSVEMNNKQGLDYAAQNGMTVVTPSREEWREQIKTIGRDVVVKNWAKRAGSDGVTAFNEIIAPIAGFKAE</sequence>
<dbReference type="InterPro" id="IPR006311">
    <property type="entry name" value="TAT_signal"/>
</dbReference>
<protein>
    <submittedName>
        <fullName evidence="2">TRAP-type C4-dicarboxylate transport system substrate-binding protein</fullName>
    </submittedName>
</protein>
<comment type="caution">
    <text evidence="2">The sequence shown here is derived from an EMBL/GenBank/DDBJ whole genome shotgun (WGS) entry which is preliminary data.</text>
</comment>
<dbReference type="Pfam" id="PF03480">
    <property type="entry name" value="DctP"/>
    <property type="match status" value="1"/>
</dbReference>
<dbReference type="Gene3D" id="3.40.190.170">
    <property type="entry name" value="Bacterial extracellular solute-binding protein, family 7"/>
    <property type="match status" value="1"/>
</dbReference>